<dbReference type="EMBL" id="PFBZ01000038">
    <property type="protein sequence ID" value="PIT86836.1"/>
    <property type="molecule type" value="Genomic_DNA"/>
</dbReference>
<evidence type="ECO:0000256" key="2">
    <source>
        <dbReference type="SAM" id="Phobius"/>
    </source>
</evidence>
<evidence type="ECO:0008006" key="5">
    <source>
        <dbReference type="Google" id="ProtNLM"/>
    </source>
</evidence>
<reference evidence="4" key="1">
    <citation type="submission" date="2017-09" db="EMBL/GenBank/DDBJ databases">
        <title>Depth-based differentiation of microbial function through sediment-hosted aquifers and enrichment of novel symbionts in the deep terrestrial subsurface.</title>
        <authorList>
            <person name="Probst A.J."/>
            <person name="Ladd B."/>
            <person name="Jarett J.K."/>
            <person name="Geller-Mcgrath D.E."/>
            <person name="Sieber C.M.K."/>
            <person name="Emerson J.B."/>
            <person name="Anantharaman K."/>
            <person name="Thomas B.C."/>
            <person name="Malmstrom R."/>
            <person name="Stieglmeier M."/>
            <person name="Klingl A."/>
            <person name="Woyke T."/>
            <person name="Ryan C.M."/>
            <person name="Banfield J.F."/>
        </authorList>
    </citation>
    <scope>NUCLEOTIDE SEQUENCE [LARGE SCALE GENOMIC DNA]</scope>
</reference>
<organism evidence="3 4">
    <name type="scientific">Candidatus Magasanikbacteria bacterium CG10_big_fil_rev_8_21_14_0_10_43_6</name>
    <dbReference type="NCBI Taxonomy" id="1974650"/>
    <lineage>
        <taxon>Bacteria</taxon>
        <taxon>Candidatus Magasanikiibacteriota</taxon>
    </lineage>
</organism>
<proteinExistence type="predicted"/>
<feature type="region of interest" description="Disordered" evidence="1">
    <location>
        <begin position="43"/>
        <end position="75"/>
    </location>
</feature>
<accession>A0A2M6W211</accession>
<dbReference type="Proteomes" id="UP000229362">
    <property type="component" value="Unassembled WGS sequence"/>
</dbReference>
<protein>
    <recommendedName>
        <fullName evidence="5">Dipeptidylpeptidase IV N-terminal domain-containing protein</fullName>
    </recommendedName>
</protein>
<feature type="transmembrane region" description="Helical" evidence="2">
    <location>
        <begin position="7"/>
        <end position="27"/>
    </location>
</feature>
<dbReference type="AlphaFoldDB" id="A0A2M6W211"/>
<keyword evidence="2" id="KW-1133">Transmembrane helix</keyword>
<dbReference type="InterPro" id="IPR011042">
    <property type="entry name" value="6-blade_b-propeller_TolB-like"/>
</dbReference>
<evidence type="ECO:0000256" key="1">
    <source>
        <dbReference type="SAM" id="MobiDB-lite"/>
    </source>
</evidence>
<dbReference type="SUPFAM" id="SSF82171">
    <property type="entry name" value="DPP6 N-terminal domain-like"/>
    <property type="match status" value="1"/>
</dbReference>
<dbReference type="Gene3D" id="2.120.10.30">
    <property type="entry name" value="TolB, C-terminal domain"/>
    <property type="match status" value="1"/>
</dbReference>
<gene>
    <name evidence="3" type="ORF">COU33_00940</name>
</gene>
<feature type="compositionally biased region" description="Low complexity" evidence="1">
    <location>
        <begin position="43"/>
        <end position="64"/>
    </location>
</feature>
<keyword evidence="2" id="KW-0812">Transmembrane</keyword>
<comment type="caution">
    <text evidence="3">The sequence shown here is derived from an EMBL/GenBank/DDBJ whole genome shotgun (WGS) entry which is preliminary data.</text>
</comment>
<keyword evidence="2" id="KW-0472">Membrane</keyword>
<evidence type="ECO:0000313" key="3">
    <source>
        <dbReference type="EMBL" id="PIT86836.1"/>
    </source>
</evidence>
<name>A0A2M6W211_9BACT</name>
<evidence type="ECO:0000313" key="4">
    <source>
        <dbReference type="Proteomes" id="UP000229362"/>
    </source>
</evidence>
<sequence>MDKKRIIIAIIFTLVVVVVGYLLYVVFFKETATAPKFIPPDTPLTSTSSFPSSGIGTGTTPVVTGPGGLPPSGTVAPTLAPARQPGQPEIRQIIEDDIVSPKVTGNGIKFYNKLDGHFYTRLADGRIQELSDEVFFNVDAVTWSPKNEEAILEYPDGSNIYYNFDTQKQVTLPKHWEEFSFANEGDKIAAKSLGLSPENRWIVSTNPDGTNVKLVEPMGNNADKVILDWSPNRQIVGMSRTGQSLGLDREEILFVGLNGENYKSMIVEGRGLQTNWSTEGKQLLYSVHNGRNDFKPELWIVNAEPNTIGGGRRVLNLNTWADKCAFADERYVYCGVPESLPNGAGFAPGLADAIPDRLVKVDTHTGAQTEIQLEEDFHVIDSIQVSEDGTSIFFSDKHQQGLFEVAL</sequence>